<comment type="caution">
    <text evidence="1">The sequence shown here is derived from an EMBL/GenBank/DDBJ whole genome shotgun (WGS) entry which is preliminary data.</text>
</comment>
<sequence length="73" mass="8107">MRNTPLDCITNGSATTSTDKFYSIPCVSLSQTMVDALSGMMNCLAYDNYNVVAVLIQMEKLFIFALLLKMCKI</sequence>
<keyword evidence="2" id="KW-1185">Reference proteome</keyword>
<protein>
    <submittedName>
        <fullName evidence="1">Uncharacterized protein</fullName>
    </submittedName>
</protein>
<organism evidence="1 2">
    <name type="scientific">Dichanthelium oligosanthes</name>
    <dbReference type="NCBI Taxonomy" id="888268"/>
    <lineage>
        <taxon>Eukaryota</taxon>
        <taxon>Viridiplantae</taxon>
        <taxon>Streptophyta</taxon>
        <taxon>Embryophyta</taxon>
        <taxon>Tracheophyta</taxon>
        <taxon>Spermatophyta</taxon>
        <taxon>Magnoliopsida</taxon>
        <taxon>Liliopsida</taxon>
        <taxon>Poales</taxon>
        <taxon>Poaceae</taxon>
        <taxon>PACMAD clade</taxon>
        <taxon>Panicoideae</taxon>
        <taxon>Panicodae</taxon>
        <taxon>Paniceae</taxon>
        <taxon>Dichantheliinae</taxon>
        <taxon>Dichanthelium</taxon>
    </lineage>
</organism>
<dbReference type="Proteomes" id="UP000095767">
    <property type="component" value="Unassembled WGS sequence"/>
</dbReference>
<reference evidence="1 2" key="1">
    <citation type="submission" date="2016-09" db="EMBL/GenBank/DDBJ databases">
        <title>The draft genome of Dichanthelium oligosanthes: A C3 panicoid grass species.</title>
        <authorList>
            <person name="Studer A.J."/>
            <person name="Schnable J.C."/>
            <person name="Brutnell T.P."/>
        </authorList>
    </citation>
    <scope>NUCLEOTIDE SEQUENCE [LARGE SCALE GENOMIC DNA]</scope>
    <source>
        <strain evidence="2">cv. Kellogg 1175</strain>
        <tissue evidence="1">Leaf</tissue>
    </source>
</reference>
<name>A0A1E5UX77_9POAL</name>
<accession>A0A1E5UX77</accession>
<dbReference type="AlphaFoldDB" id="A0A1E5UX77"/>
<dbReference type="EMBL" id="LWDX02060157">
    <property type="protein sequence ID" value="OEL17375.1"/>
    <property type="molecule type" value="Genomic_DNA"/>
</dbReference>
<gene>
    <name evidence="1" type="ORF">BAE44_0021608</name>
</gene>
<proteinExistence type="predicted"/>
<evidence type="ECO:0000313" key="2">
    <source>
        <dbReference type="Proteomes" id="UP000095767"/>
    </source>
</evidence>
<evidence type="ECO:0000313" key="1">
    <source>
        <dbReference type="EMBL" id="OEL17375.1"/>
    </source>
</evidence>